<evidence type="ECO:0000313" key="1">
    <source>
        <dbReference type="EMBL" id="ALN57943.1"/>
    </source>
</evidence>
<reference evidence="1 2" key="1">
    <citation type="submission" date="2015-11" db="EMBL/GenBank/DDBJ databases">
        <title>Genome sequences of Lysobacter enzymogenes strain C3 and Lysobacter antibioticus ATCC 29479.</title>
        <authorList>
            <person name="Kobayashi D.Y."/>
        </authorList>
    </citation>
    <scope>NUCLEOTIDE SEQUENCE [LARGE SCALE GENOMIC DNA]</scope>
    <source>
        <strain evidence="1 2">C3</strain>
    </source>
</reference>
<accession>A0A0S2DH18</accession>
<gene>
    <name evidence="1" type="ORF">GLE_2595</name>
</gene>
<protein>
    <submittedName>
        <fullName evidence="1">Uncharacterized protein</fullName>
    </submittedName>
</protein>
<dbReference type="KEGG" id="lez:GLE_2595"/>
<dbReference type="PATRIC" id="fig|69.6.peg.2555"/>
<proteinExistence type="predicted"/>
<dbReference type="Proteomes" id="UP000061569">
    <property type="component" value="Chromosome"/>
</dbReference>
<name>A0A0S2DH18_LYSEN</name>
<sequence length="45" mass="5245">MSWKRERRSARVGCSVSMRLLPMREHSTERFSHFSTGISSRFGSL</sequence>
<organism evidence="1 2">
    <name type="scientific">Lysobacter enzymogenes</name>
    <dbReference type="NCBI Taxonomy" id="69"/>
    <lineage>
        <taxon>Bacteria</taxon>
        <taxon>Pseudomonadati</taxon>
        <taxon>Pseudomonadota</taxon>
        <taxon>Gammaproteobacteria</taxon>
        <taxon>Lysobacterales</taxon>
        <taxon>Lysobacteraceae</taxon>
        <taxon>Lysobacter</taxon>
    </lineage>
</organism>
<dbReference type="EMBL" id="CP013140">
    <property type="protein sequence ID" value="ALN57943.1"/>
    <property type="molecule type" value="Genomic_DNA"/>
</dbReference>
<dbReference type="AlphaFoldDB" id="A0A0S2DH18"/>
<evidence type="ECO:0000313" key="2">
    <source>
        <dbReference type="Proteomes" id="UP000061569"/>
    </source>
</evidence>